<dbReference type="PaxDb" id="67767-A0A0J7KZ44"/>
<accession>A0A0J7KZ44</accession>
<dbReference type="AlphaFoldDB" id="A0A0J7KZ44"/>
<evidence type="ECO:0000256" key="1">
    <source>
        <dbReference type="SAM" id="MobiDB-lite"/>
    </source>
</evidence>
<keyword evidence="3" id="KW-1185">Reference proteome</keyword>
<evidence type="ECO:0000313" key="2">
    <source>
        <dbReference type="EMBL" id="KMQ95616.1"/>
    </source>
</evidence>
<proteinExistence type="predicted"/>
<dbReference type="EMBL" id="LBMM01001883">
    <property type="protein sequence ID" value="KMQ95616.1"/>
    <property type="molecule type" value="Genomic_DNA"/>
</dbReference>
<feature type="compositionally biased region" description="Polar residues" evidence="1">
    <location>
        <begin position="21"/>
        <end position="33"/>
    </location>
</feature>
<feature type="region of interest" description="Disordered" evidence="1">
    <location>
        <begin position="21"/>
        <end position="42"/>
    </location>
</feature>
<name>A0A0J7KZ44_LASNI</name>
<dbReference type="Proteomes" id="UP000036403">
    <property type="component" value="Unassembled WGS sequence"/>
</dbReference>
<sequence length="108" mass="12478">MKTKTTGIPFEDYYGANTQLRSYGDNKTATHGVQETRGTENPSSSLLLEFAIARTPNRLRCFPQQFRLKERPFRPAFTTRHIVTLIQLPILPIAPPKFEPPRERYTRS</sequence>
<evidence type="ECO:0000313" key="3">
    <source>
        <dbReference type="Proteomes" id="UP000036403"/>
    </source>
</evidence>
<comment type="caution">
    <text evidence="2">The sequence shown here is derived from an EMBL/GenBank/DDBJ whole genome shotgun (WGS) entry which is preliminary data.</text>
</comment>
<gene>
    <name evidence="2" type="ORF">RF55_4159</name>
</gene>
<protein>
    <submittedName>
        <fullName evidence="2">Frizzled-10-like protein</fullName>
    </submittedName>
</protein>
<reference evidence="2 3" key="1">
    <citation type="submission" date="2015-04" db="EMBL/GenBank/DDBJ databases">
        <title>Lasius niger genome sequencing.</title>
        <authorList>
            <person name="Konorov E.A."/>
            <person name="Nikitin M.A."/>
            <person name="Kirill M.V."/>
            <person name="Chang P."/>
        </authorList>
    </citation>
    <scope>NUCLEOTIDE SEQUENCE [LARGE SCALE GENOMIC DNA]</scope>
    <source>
        <tissue evidence="2">Whole</tissue>
    </source>
</reference>
<organism evidence="2 3">
    <name type="scientific">Lasius niger</name>
    <name type="common">Black garden ant</name>
    <dbReference type="NCBI Taxonomy" id="67767"/>
    <lineage>
        <taxon>Eukaryota</taxon>
        <taxon>Metazoa</taxon>
        <taxon>Ecdysozoa</taxon>
        <taxon>Arthropoda</taxon>
        <taxon>Hexapoda</taxon>
        <taxon>Insecta</taxon>
        <taxon>Pterygota</taxon>
        <taxon>Neoptera</taxon>
        <taxon>Endopterygota</taxon>
        <taxon>Hymenoptera</taxon>
        <taxon>Apocrita</taxon>
        <taxon>Aculeata</taxon>
        <taxon>Formicoidea</taxon>
        <taxon>Formicidae</taxon>
        <taxon>Formicinae</taxon>
        <taxon>Lasius</taxon>
        <taxon>Lasius</taxon>
    </lineage>
</organism>